<keyword evidence="2" id="KW-1133">Transmembrane helix</keyword>
<dbReference type="AlphaFoldDB" id="A0A060RME2"/>
<feature type="transmembrane region" description="Helical" evidence="2">
    <location>
        <begin position="305"/>
        <end position="327"/>
    </location>
</feature>
<gene>
    <name evidence="4" type="primary">RIF</name>
    <name evidence="4" type="ORF">PRCDC_0048600</name>
</gene>
<evidence type="ECO:0000256" key="2">
    <source>
        <dbReference type="SAM" id="Phobius"/>
    </source>
</evidence>
<dbReference type="InterPro" id="IPR006373">
    <property type="entry name" value="VSA_Rifin"/>
</dbReference>
<dbReference type="NCBIfam" id="TIGR01477">
    <property type="entry name" value="RIFIN"/>
    <property type="match status" value="1"/>
</dbReference>
<organism evidence="4 5">
    <name type="scientific">Plasmodium reichenowi</name>
    <dbReference type="NCBI Taxonomy" id="5854"/>
    <lineage>
        <taxon>Eukaryota</taxon>
        <taxon>Sar</taxon>
        <taxon>Alveolata</taxon>
        <taxon>Apicomplexa</taxon>
        <taxon>Aconoidasida</taxon>
        <taxon>Haemosporida</taxon>
        <taxon>Plasmodiidae</taxon>
        <taxon>Plasmodium</taxon>
        <taxon>Plasmodium (Laverania)</taxon>
    </lineage>
</organism>
<dbReference type="VEuPathDB" id="PlasmoDB:PRG01_0043800"/>
<dbReference type="EMBL" id="HG810532">
    <property type="protein sequence ID" value="CDO61852.1"/>
    <property type="molecule type" value="Genomic_DNA"/>
</dbReference>
<feature type="chain" id="PRO_5001586115" evidence="3">
    <location>
        <begin position="22"/>
        <end position="347"/>
    </location>
</feature>
<name>A0A060RME2_PLARE</name>
<evidence type="ECO:0000256" key="1">
    <source>
        <dbReference type="SAM" id="Coils"/>
    </source>
</evidence>
<keyword evidence="5" id="KW-1185">Reference proteome</keyword>
<feature type="signal peptide" evidence="3">
    <location>
        <begin position="1"/>
        <end position="21"/>
    </location>
</feature>
<feature type="coiled-coil region" evidence="1">
    <location>
        <begin position="68"/>
        <end position="95"/>
    </location>
</feature>
<evidence type="ECO:0000313" key="4">
    <source>
        <dbReference type="EMBL" id="CDO61852.1"/>
    </source>
</evidence>
<reference evidence="4" key="2">
    <citation type="submission" date="2014-05" db="EMBL/GenBank/DDBJ databases">
        <title>The genome sequences of chimpanzee malaria parasites reveal the path to human adaptation.</title>
        <authorList>
            <person name="Otto T.D."/>
            <person name="Rayner J.C."/>
            <person name="Boehme U."/>
            <person name="Pain A."/>
            <person name="Spottiswoode N."/>
            <person name="Sanders M."/>
            <person name="Quail M."/>
            <person name="Ollomo B."/>
            <person name="Renaud F."/>
            <person name="Thomas A.W."/>
            <person name="Prugnolle F."/>
            <person name="Conway D.J."/>
            <person name="Newbold C."/>
            <person name="Berriman M."/>
        </authorList>
    </citation>
    <scope>NUCLEOTIDE SEQUENCE [LARGE SCALE GENOMIC DNA]</scope>
    <source>
        <strain evidence="4">CDC</strain>
    </source>
</reference>
<proteinExistence type="predicted"/>
<keyword evidence="2" id="KW-0812">Transmembrane</keyword>
<dbReference type="Proteomes" id="UP000027581">
    <property type="component" value="Unassembled WGS sequence"/>
</dbReference>
<protein>
    <submittedName>
        <fullName evidence="4">Rifin</fullName>
    </submittedName>
</protein>
<dbReference type="PhylomeDB" id="A0A060RME2"/>
<keyword evidence="3" id="KW-0732">Signal</keyword>
<sequence>MKLHYSKILFFLPLNIWVTLYHVYNKNKPSITPHHTTIYTSRVLSEGDTQSSRYDNDEEIKLVKEHFHRQTSQRLREYDERLQEKRQKRKEQRDKNIQEIIDKDKMDKSLEEKIEKGCLKCGCALGGVAASVGLFGGLGIYGWKSSATATAMAEGVAQGLVAGETARIAEGIKAVIKGLYTELGVSILDGMELSSYFATIDYTNFKTIARAINKQYDPSSCLISGPSSGPVARETFCIWVNEKSAAARKIQGNVASTYKSIEEAVESIVSEAETVAGAAAEKATEDAIKISTAAVDAKYIICQNAVIASVVALLIIVFVMIIIYLILRYRRRKRMNKKTQYTKLLNQ</sequence>
<keyword evidence="1" id="KW-0175">Coiled coil</keyword>
<dbReference type="Pfam" id="PF02009">
    <property type="entry name" value="RIFIN"/>
    <property type="match status" value="1"/>
</dbReference>
<keyword evidence="2" id="KW-0472">Membrane</keyword>
<evidence type="ECO:0000256" key="3">
    <source>
        <dbReference type="SAM" id="SignalP"/>
    </source>
</evidence>
<dbReference type="VEuPathDB" id="PlasmoDB:PRCDC_0048600"/>
<accession>A0A060RME2</accession>
<reference evidence="4" key="1">
    <citation type="submission" date="2014-01" db="EMBL/GenBank/DDBJ databases">
        <authorList>
            <person name="Aslett M."/>
        </authorList>
    </citation>
    <scope>NUCLEOTIDE SEQUENCE</scope>
    <source>
        <strain evidence="4">CDC</strain>
    </source>
</reference>
<evidence type="ECO:0000313" key="5">
    <source>
        <dbReference type="Proteomes" id="UP000027581"/>
    </source>
</evidence>